<dbReference type="Proteomes" id="UP000485058">
    <property type="component" value="Unassembled WGS sequence"/>
</dbReference>
<sequence>MTWMNRRRVGVTVFLEVSRAKGASRSLGLHGAGKINQAACSPGLGTPCPWLAELPALATSKAPAGATCSPQCAECFNAALQSLSSMVVVPACLWQPCLCPMWAG</sequence>
<dbReference type="EMBL" id="BLLF01001686">
    <property type="protein sequence ID" value="GFH20720.1"/>
    <property type="molecule type" value="Genomic_DNA"/>
</dbReference>
<name>A0A699ZHV4_HAELA</name>
<keyword evidence="2" id="KW-1185">Reference proteome</keyword>
<accession>A0A699ZHV4</accession>
<gene>
    <name evidence="1" type="ORF">HaLaN_17887</name>
</gene>
<protein>
    <submittedName>
        <fullName evidence="1">Uncharacterized protein</fullName>
    </submittedName>
</protein>
<evidence type="ECO:0000313" key="1">
    <source>
        <dbReference type="EMBL" id="GFH20720.1"/>
    </source>
</evidence>
<comment type="caution">
    <text evidence="1">The sequence shown here is derived from an EMBL/GenBank/DDBJ whole genome shotgun (WGS) entry which is preliminary data.</text>
</comment>
<organism evidence="1 2">
    <name type="scientific">Haematococcus lacustris</name>
    <name type="common">Green alga</name>
    <name type="synonym">Haematococcus pluvialis</name>
    <dbReference type="NCBI Taxonomy" id="44745"/>
    <lineage>
        <taxon>Eukaryota</taxon>
        <taxon>Viridiplantae</taxon>
        <taxon>Chlorophyta</taxon>
        <taxon>core chlorophytes</taxon>
        <taxon>Chlorophyceae</taxon>
        <taxon>CS clade</taxon>
        <taxon>Chlamydomonadales</taxon>
        <taxon>Haematococcaceae</taxon>
        <taxon>Haematococcus</taxon>
    </lineage>
</organism>
<dbReference type="AlphaFoldDB" id="A0A699ZHV4"/>
<reference evidence="1 2" key="1">
    <citation type="submission" date="2020-02" db="EMBL/GenBank/DDBJ databases">
        <title>Draft genome sequence of Haematococcus lacustris strain NIES-144.</title>
        <authorList>
            <person name="Morimoto D."/>
            <person name="Nakagawa S."/>
            <person name="Yoshida T."/>
            <person name="Sawayama S."/>
        </authorList>
    </citation>
    <scope>NUCLEOTIDE SEQUENCE [LARGE SCALE GENOMIC DNA]</scope>
    <source>
        <strain evidence="1 2">NIES-144</strain>
    </source>
</reference>
<evidence type="ECO:0000313" key="2">
    <source>
        <dbReference type="Proteomes" id="UP000485058"/>
    </source>
</evidence>
<proteinExistence type="predicted"/>